<dbReference type="Proteomes" id="UP000299102">
    <property type="component" value="Unassembled WGS sequence"/>
</dbReference>
<dbReference type="EMBL" id="BGZK01001070">
    <property type="protein sequence ID" value="GBP70341.1"/>
    <property type="molecule type" value="Genomic_DNA"/>
</dbReference>
<comment type="caution">
    <text evidence="1">The sequence shown here is derived from an EMBL/GenBank/DDBJ whole genome shotgun (WGS) entry which is preliminary data.</text>
</comment>
<organism evidence="1 2">
    <name type="scientific">Eumeta variegata</name>
    <name type="common">Bagworm moth</name>
    <name type="synonym">Eumeta japonica</name>
    <dbReference type="NCBI Taxonomy" id="151549"/>
    <lineage>
        <taxon>Eukaryota</taxon>
        <taxon>Metazoa</taxon>
        <taxon>Ecdysozoa</taxon>
        <taxon>Arthropoda</taxon>
        <taxon>Hexapoda</taxon>
        <taxon>Insecta</taxon>
        <taxon>Pterygota</taxon>
        <taxon>Neoptera</taxon>
        <taxon>Endopterygota</taxon>
        <taxon>Lepidoptera</taxon>
        <taxon>Glossata</taxon>
        <taxon>Ditrysia</taxon>
        <taxon>Tineoidea</taxon>
        <taxon>Psychidae</taxon>
        <taxon>Oiketicinae</taxon>
        <taxon>Eumeta</taxon>
    </lineage>
</organism>
<protein>
    <submittedName>
        <fullName evidence="1">Uncharacterized protein</fullName>
    </submittedName>
</protein>
<sequence length="186" mass="21450">MNVLANGHAHLKNLQPTAINTIAKEVGERGYLARTNTTNKRASCGCDRDGMLSVREPPHLHSGGHWRRRATNHWLVQRGCYAFPNQPALGWRDKAYDLLPFGRRRRRVRRSHNEIDERLICTNERQIRNHSTPCPEEHVKQSVPEAHKLSLQQRGERTSKIIPRLSHKAWGHKLISLQKRNVSVFG</sequence>
<gene>
    <name evidence="1" type="ORF">EVAR_48268_1</name>
</gene>
<proteinExistence type="predicted"/>
<evidence type="ECO:0000313" key="2">
    <source>
        <dbReference type="Proteomes" id="UP000299102"/>
    </source>
</evidence>
<evidence type="ECO:0000313" key="1">
    <source>
        <dbReference type="EMBL" id="GBP70341.1"/>
    </source>
</evidence>
<reference evidence="1 2" key="1">
    <citation type="journal article" date="2019" name="Commun. Biol.">
        <title>The bagworm genome reveals a unique fibroin gene that provides high tensile strength.</title>
        <authorList>
            <person name="Kono N."/>
            <person name="Nakamura H."/>
            <person name="Ohtoshi R."/>
            <person name="Tomita M."/>
            <person name="Numata K."/>
            <person name="Arakawa K."/>
        </authorList>
    </citation>
    <scope>NUCLEOTIDE SEQUENCE [LARGE SCALE GENOMIC DNA]</scope>
</reference>
<dbReference type="AlphaFoldDB" id="A0A4C1Y289"/>
<name>A0A4C1Y289_EUMVA</name>
<accession>A0A4C1Y289</accession>
<keyword evidence="2" id="KW-1185">Reference proteome</keyword>